<dbReference type="OrthoDB" id="9830956at2759"/>
<protein>
    <submittedName>
        <fullName evidence="2">GATA zinc finger domain-containing protein 10-like</fullName>
    </submittedName>
</protein>
<proteinExistence type="predicted"/>
<dbReference type="AlphaFoldDB" id="A0A6J2R380"/>
<accession>A0A6J2R380</accession>
<evidence type="ECO:0000313" key="2">
    <source>
        <dbReference type="RefSeq" id="XP_029303897.1"/>
    </source>
</evidence>
<dbReference type="GeneID" id="115018816"/>
<keyword evidence="1" id="KW-1185">Reference proteome</keyword>
<dbReference type="InParanoid" id="A0A6J2R380"/>
<reference evidence="2" key="1">
    <citation type="submission" date="2025-08" db="UniProtKB">
        <authorList>
            <consortium name="RefSeq"/>
        </authorList>
    </citation>
    <scope>IDENTIFICATION</scope>
</reference>
<dbReference type="KEGG" id="cgob:115018816"/>
<dbReference type="Proteomes" id="UP000504630">
    <property type="component" value="Chromosome 14"/>
</dbReference>
<organism evidence="1 2">
    <name type="scientific">Cottoperca gobio</name>
    <name type="common">Frogmouth</name>
    <name type="synonym">Aphritis gobio</name>
    <dbReference type="NCBI Taxonomy" id="56716"/>
    <lineage>
        <taxon>Eukaryota</taxon>
        <taxon>Metazoa</taxon>
        <taxon>Chordata</taxon>
        <taxon>Craniata</taxon>
        <taxon>Vertebrata</taxon>
        <taxon>Euteleostomi</taxon>
        <taxon>Actinopterygii</taxon>
        <taxon>Neopterygii</taxon>
        <taxon>Teleostei</taxon>
        <taxon>Neoteleostei</taxon>
        <taxon>Acanthomorphata</taxon>
        <taxon>Eupercaria</taxon>
        <taxon>Perciformes</taxon>
        <taxon>Notothenioidei</taxon>
        <taxon>Bovichtidae</taxon>
        <taxon>Cottoperca</taxon>
    </lineage>
</organism>
<sequence length="194" mass="22193">MSVHTSQKTTTSYRTVNVASPEPVTSTVISTESVSPSQYGINGSYETVRYLVPMQQQQQQQLQQQHTYLPVQQQQHTYLPVQQQQHSYIPVQQAVQQHSYIPVQQAVQQQQSYVLMQQQPMMQQQPLMQHMVSPVYLHSMPHLSVSSQESSDLTYQQHSVLESISGKSSSVFSAEEEMKTLKHKMNTCKNQNIV</sequence>
<evidence type="ECO:0000313" key="1">
    <source>
        <dbReference type="Proteomes" id="UP000504630"/>
    </source>
</evidence>
<dbReference type="RefSeq" id="XP_029303897.1">
    <property type="nucleotide sequence ID" value="XM_029448037.1"/>
</dbReference>
<gene>
    <name evidence="2" type="primary">LOC115018816</name>
</gene>
<name>A0A6J2R380_COTGO</name>